<dbReference type="Pfam" id="PF03795">
    <property type="entry name" value="YCII"/>
    <property type="match status" value="1"/>
</dbReference>
<sequence length="119" mass="12999">MRYLVLLIGDGAEKPWPEQTEDEQSAAMEKFGAFDAACREREGVELLAGEALSGPDDATVMRTSSEGRVALTDGPYAEVIEGMGGFYLLEAPDLDVVVELLRVLPRYDIQIHPTVDVTL</sequence>
<dbReference type="Proteomes" id="UP000291838">
    <property type="component" value="Unassembled WGS sequence"/>
</dbReference>
<name>A0A4Q2RMB7_9ACTN</name>
<evidence type="ECO:0000313" key="3">
    <source>
        <dbReference type="EMBL" id="RYB88984.1"/>
    </source>
</evidence>
<organism evidence="3 4">
    <name type="scientific">Nocardioides glacieisoli</name>
    <dbReference type="NCBI Taxonomy" id="1168730"/>
    <lineage>
        <taxon>Bacteria</taxon>
        <taxon>Bacillati</taxon>
        <taxon>Actinomycetota</taxon>
        <taxon>Actinomycetes</taxon>
        <taxon>Propionibacteriales</taxon>
        <taxon>Nocardioidaceae</taxon>
        <taxon>Nocardioides</taxon>
    </lineage>
</organism>
<reference evidence="3 4" key="1">
    <citation type="submission" date="2019-01" db="EMBL/GenBank/DDBJ databases">
        <title>Novel species of Nocardioides.</title>
        <authorList>
            <person name="Liu Q."/>
            <person name="Xin Y.-H."/>
        </authorList>
    </citation>
    <scope>NUCLEOTIDE SEQUENCE [LARGE SCALE GENOMIC DNA]</scope>
    <source>
        <strain evidence="3 4">HLT3-15</strain>
    </source>
</reference>
<accession>A0A4Q2RMB7</accession>
<dbReference type="InterPro" id="IPR005545">
    <property type="entry name" value="YCII"/>
</dbReference>
<dbReference type="OrthoDB" id="3784582at2"/>
<dbReference type="Gene3D" id="3.30.70.1060">
    <property type="entry name" value="Dimeric alpha+beta barrel"/>
    <property type="match status" value="1"/>
</dbReference>
<comment type="caution">
    <text evidence="3">The sequence shown here is derived from an EMBL/GenBank/DDBJ whole genome shotgun (WGS) entry which is preliminary data.</text>
</comment>
<evidence type="ECO:0000313" key="4">
    <source>
        <dbReference type="Proteomes" id="UP000291838"/>
    </source>
</evidence>
<dbReference type="RefSeq" id="WP_129478322.1">
    <property type="nucleotide sequence ID" value="NZ_SDWS01000009.1"/>
</dbReference>
<gene>
    <name evidence="3" type="ORF">EUA06_17910</name>
</gene>
<dbReference type="PANTHER" id="PTHR35174:SF3">
    <property type="entry name" value="BLL7171 PROTEIN"/>
    <property type="match status" value="1"/>
</dbReference>
<comment type="similarity">
    <text evidence="1">Belongs to the YciI family.</text>
</comment>
<keyword evidence="4" id="KW-1185">Reference proteome</keyword>
<evidence type="ECO:0000259" key="2">
    <source>
        <dbReference type="Pfam" id="PF03795"/>
    </source>
</evidence>
<dbReference type="PANTHER" id="PTHR35174">
    <property type="entry name" value="BLL7171 PROTEIN-RELATED"/>
    <property type="match status" value="1"/>
</dbReference>
<dbReference type="SUPFAM" id="SSF54909">
    <property type="entry name" value="Dimeric alpha+beta barrel"/>
    <property type="match status" value="1"/>
</dbReference>
<dbReference type="AlphaFoldDB" id="A0A4Q2RMB7"/>
<evidence type="ECO:0000256" key="1">
    <source>
        <dbReference type="ARBA" id="ARBA00007689"/>
    </source>
</evidence>
<dbReference type="EMBL" id="SDWS01000009">
    <property type="protein sequence ID" value="RYB88984.1"/>
    <property type="molecule type" value="Genomic_DNA"/>
</dbReference>
<dbReference type="InterPro" id="IPR011008">
    <property type="entry name" value="Dimeric_a/b-barrel"/>
</dbReference>
<protein>
    <recommendedName>
        <fullName evidence="2">YCII-related domain-containing protein</fullName>
    </recommendedName>
</protein>
<feature type="domain" description="YCII-related" evidence="2">
    <location>
        <begin position="14"/>
        <end position="108"/>
    </location>
</feature>
<proteinExistence type="inferred from homology"/>